<keyword evidence="2" id="KW-0229">DNA integration</keyword>
<dbReference type="InterPro" id="IPR050808">
    <property type="entry name" value="Phage_Integrase"/>
</dbReference>
<dbReference type="OrthoDB" id="7388552at2"/>
<dbReference type="Gene3D" id="1.10.150.130">
    <property type="match status" value="1"/>
</dbReference>
<keyword evidence="3 5" id="KW-0238">DNA-binding</keyword>
<keyword evidence="9" id="KW-1185">Reference proteome</keyword>
<dbReference type="PROSITE" id="PS51900">
    <property type="entry name" value="CB"/>
    <property type="match status" value="1"/>
</dbReference>
<feature type="domain" description="Core-binding (CB)" evidence="7">
    <location>
        <begin position="97"/>
        <end position="178"/>
    </location>
</feature>
<keyword evidence="4" id="KW-0233">DNA recombination</keyword>
<evidence type="ECO:0000256" key="5">
    <source>
        <dbReference type="PROSITE-ProRule" id="PRU01248"/>
    </source>
</evidence>
<dbReference type="PANTHER" id="PTHR30629">
    <property type="entry name" value="PROPHAGE INTEGRASE"/>
    <property type="match status" value="1"/>
</dbReference>
<dbReference type="GO" id="GO:0015074">
    <property type="term" value="P:DNA integration"/>
    <property type="evidence" value="ECO:0007669"/>
    <property type="project" value="UniProtKB-KW"/>
</dbReference>
<organism evidence="8 9">
    <name type="scientific">Sphingobium terrigena</name>
    <dbReference type="NCBI Taxonomy" id="2304063"/>
    <lineage>
        <taxon>Bacteria</taxon>
        <taxon>Pseudomonadati</taxon>
        <taxon>Pseudomonadota</taxon>
        <taxon>Alphaproteobacteria</taxon>
        <taxon>Sphingomonadales</taxon>
        <taxon>Sphingomonadaceae</taxon>
        <taxon>Sphingobium</taxon>
    </lineage>
</organism>
<dbReference type="Pfam" id="PF00589">
    <property type="entry name" value="Phage_integrase"/>
    <property type="match status" value="1"/>
</dbReference>
<gene>
    <name evidence="8" type="ORF">D0Z70_19255</name>
</gene>
<dbReference type="InterPro" id="IPR044068">
    <property type="entry name" value="CB"/>
</dbReference>
<protein>
    <submittedName>
        <fullName evidence="8">DUF4102 domain-containing protein</fullName>
    </submittedName>
</protein>
<dbReference type="EMBL" id="QVRA01000024">
    <property type="protein sequence ID" value="RJG52586.1"/>
    <property type="molecule type" value="Genomic_DNA"/>
</dbReference>
<reference evidence="8 9" key="1">
    <citation type="submission" date="2018-08" db="EMBL/GenBank/DDBJ databases">
        <title>Sphingobium sp. EO9.</title>
        <authorList>
            <person name="Park Y."/>
            <person name="Kim K.H."/>
            <person name="Jeon C.O."/>
        </authorList>
    </citation>
    <scope>NUCLEOTIDE SEQUENCE [LARGE SCALE GENOMIC DNA]</scope>
    <source>
        <strain evidence="8 9">EO9</strain>
    </source>
</reference>
<dbReference type="RefSeq" id="WP_119749270.1">
    <property type="nucleotide sequence ID" value="NZ_QVRA01000024.1"/>
</dbReference>
<dbReference type="PROSITE" id="PS51898">
    <property type="entry name" value="TYR_RECOMBINASE"/>
    <property type="match status" value="1"/>
</dbReference>
<dbReference type="Pfam" id="PF13356">
    <property type="entry name" value="Arm-DNA-bind_3"/>
    <property type="match status" value="1"/>
</dbReference>
<dbReference type="Gene3D" id="3.30.160.390">
    <property type="entry name" value="Integrase, DNA-binding domain"/>
    <property type="match status" value="1"/>
</dbReference>
<dbReference type="GO" id="GO:0006310">
    <property type="term" value="P:DNA recombination"/>
    <property type="evidence" value="ECO:0007669"/>
    <property type="project" value="UniProtKB-KW"/>
</dbReference>
<accession>A0A418YN03</accession>
<evidence type="ECO:0000256" key="1">
    <source>
        <dbReference type="ARBA" id="ARBA00008857"/>
    </source>
</evidence>
<dbReference type="PANTHER" id="PTHR30629:SF2">
    <property type="entry name" value="PROPHAGE INTEGRASE INTS-RELATED"/>
    <property type="match status" value="1"/>
</dbReference>
<dbReference type="AlphaFoldDB" id="A0A418YN03"/>
<dbReference type="InterPro" id="IPR011010">
    <property type="entry name" value="DNA_brk_join_enz"/>
</dbReference>
<comment type="similarity">
    <text evidence="1">Belongs to the 'phage' integrase family.</text>
</comment>
<evidence type="ECO:0000259" key="6">
    <source>
        <dbReference type="PROSITE" id="PS51898"/>
    </source>
</evidence>
<dbReference type="InterPro" id="IPR002104">
    <property type="entry name" value="Integrase_catalytic"/>
</dbReference>
<evidence type="ECO:0000313" key="8">
    <source>
        <dbReference type="EMBL" id="RJG52586.1"/>
    </source>
</evidence>
<evidence type="ECO:0000256" key="4">
    <source>
        <dbReference type="ARBA" id="ARBA00023172"/>
    </source>
</evidence>
<feature type="domain" description="Tyr recombinase" evidence="6">
    <location>
        <begin position="202"/>
        <end position="385"/>
    </location>
</feature>
<dbReference type="Pfam" id="PF22022">
    <property type="entry name" value="Phage_int_M"/>
    <property type="match status" value="1"/>
</dbReference>
<dbReference type="SUPFAM" id="SSF56349">
    <property type="entry name" value="DNA breaking-rejoining enzymes"/>
    <property type="match status" value="1"/>
</dbReference>
<comment type="caution">
    <text evidence="8">The sequence shown here is derived from an EMBL/GenBank/DDBJ whole genome shotgun (WGS) entry which is preliminary data.</text>
</comment>
<dbReference type="InterPro" id="IPR038488">
    <property type="entry name" value="Integrase_DNA-bd_sf"/>
</dbReference>
<dbReference type="InterPro" id="IPR053876">
    <property type="entry name" value="Phage_int_M"/>
</dbReference>
<proteinExistence type="inferred from homology"/>
<evidence type="ECO:0000313" key="9">
    <source>
        <dbReference type="Proteomes" id="UP000283469"/>
    </source>
</evidence>
<dbReference type="InterPro" id="IPR025166">
    <property type="entry name" value="Integrase_DNA_bind_dom"/>
</dbReference>
<dbReference type="Proteomes" id="UP000283469">
    <property type="component" value="Unassembled WGS sequence"/>
</dbReference>
<dbReference type="GO" id="GO:0003677">
    <property type="term" value="F:DNA binding"/>
    <property type="evidence" value="ECO:0007669"/>
    <property type="project" value="UniProtKB-UniRule"/>
</dbReference>
<dbReference type="InterPro" id="IPR013762">
    <property type="entry name" value="Integrase-like_cat_sf"/>
</dbReference>
<evidence type="ECO:0000256" key="3">
    <source>
        <dbReference type="ARBA" id="ARBA00023125"/>
    </source>
</evidence>
<dbReference type="InterPro" id="IPR010998">
    <property type="entry name" value="Integrase_recombinase_N"/>
</dbReference>
<evidence type="ECO:0000259" key="7">
    <source>
        <dbReference type="PROSITE" id="PS51900"/>
    </source>
</evidence>
<dbReference type="CDD" id="cd00801">
    <property type="entry name" value="INT_P4_C"/>
    <property type="match status" value="1"/>
</dbReference>
<name>A0A418YN03_9SPHN</name>
<evidence type="ECO:0000256" key="2">
    <source>
        <dbReference type="ARBA" id="ARBA00022908"/>
    </source>
</evidence>
<dbReference type="Gene3D" id="1.10.443.10">
    <property type="entry name" value="Intergrase catalytic core"/>
    <property type="match status" value="1"/>
</dbReference>
<sequence>MLTVVQIKALKPREKAYKVADGKGLYLAVQPSGSLIWRVKFRYHGVEKKITLGHYPAIGVKEAREKLEEARELLSGGIDPVAVKAQAKLQAEIAAATTFTVVADEYIRKMELEGKSPATLKKARWFRDLLEPYVGRRPVAAVTAHELLAALKRLERKGHHETAHRLRAFSGRIFRYAVSTLRAQHNPADILRGALIAPKVKHHAAVLDPIKVGELLRAIDSYSGRIETRIALQLAPHVFLRPGELRKAEWSEIDFGAAVWRIPAAKMKMGQAHVVPLSRQVMGLLQKLRALKNSGEFLFPALHTSVRPMCENTLNVALRRLGYGSDEMTSHGFRAIASTLLNESGLWHPDAIERALAHSDRDHVRAAYHRGAHWAERVKMAQWWSDHLDQLRDGAEIIYPQFGSV</sequence>